<dbReference type="EMBL" id="JANPWB010000016">
    <property type="protein sequence ID" value="KAJ1085754.1"/>
    <property type="molecule type" value="Genomic_DNA"/>
</dbReference>
<proteinExistence type="predicted"/>
<name>A0AAV7L5D0_PLEWA</name>
<protein>
    <submittedName>
        <fullName evidence="1">Uncharacterized protein</fullName>
    </submittedName>
</protein>
<reference evidence="1" key="1">
    <citation type="journal article" date="2022" name="bioRxiv">
        <title>Sequencing and chromosome-scale assembly of the giantPleurodeles waltlgenome.</title>
        <authorList>
            <person name="Brown T."/>
            <person name="Elewa A."/>
            <person name="Iarovenko S."/>
            <person name="Subramanian E."/>
            <person name="Araus A.J."/>
            <person name="Petzold A."/>
            <person name="Susuki M."/>
            <person name="Suzuki K.-i.T."/>
            <person name="Hayashi T."/>
            <person name="Toyoda A."/>
            <person name="Oliveira C."/>
            <person name="Osipova E."/>
            <person name="Leigh N.D."/>
            <person name="Simon A."/>
            <person name="Yun M.H."/>
        </authorList>
    </citation>
    <scope>NUCLEOTIDE SEQUENCE</scope>
    <source>
        <strain evidence="1">20211129_DDA</strain>
        <tissue evidence="1">Liver</tissue>
    </source>
</reference>
<keyword evidence="2" id="KW-1185">Reference proteome</keyword>
<accession>A0AAV7L5D0</accession>
<evidence type="ECO:0000313" key="1">
    <source>
        <dbReference type="EMBL" id="KAJ1085754.1"/>
    </source>
</evidence>
<evidence type="ECO:0000313" key="2">
    <source>
        <dbReference type="Proteomes" id="UP001066276"/>
    </source>
</evidence>
<comment type="caution">
    <text evidence="1">The sequence shown here is derived from an EMBL/GenBank/DDBJ whole genome shotgun (WGS) entry which is preliminary data.</text>
</comment>
<organism evidence="1 2">
    <name type="scientific">Pleurodeles waltl</name>
    <name type="common">Iberian ribbed newt</name>
    <dbReference type="NCBI Taxonomy" id="8319"/>
    <lineage>
        <taxon>Eukaryota</taxon>
        <taxon>Metazoa</taxon>
        <taxon>Chordata</taxon>
        <taxon>Craniata</taxon>
        <taxon>Vertebrata</taxon>
        <taxon>Euteleostomi</taxon>
        <taxon>Amphibia</taxon>
        <taxon>Batrachia</taxon>
        <taxon>Caudata</taxon>
        <taxon>Salamandroidea</taxon>
        <taxon>Salamandridae</taxon>
        <taxon>Pleurodelinae</taxon>
        <taxon>Pleurodeles</taxon>
    </lineage>
</organism>
<sequence>MALLTPCLREQQPSWSQALPVLNTRARGQFCQTDPSLQTHGSCITPHPPGTIRAYRNKLKNKFWDSWHLQATRPGCERAPRTRHIYSHYFIYNARGLGLLYRPRGGDRGNRAGQEGSAVRLVMSALGPGASRRDDPSAD</sequence>
<dbReference type="AlphaFoldDB" id="A0AAV7L5D0"/>
<dbReference type="Proteomes" id="UP001066276">
    <property type="component" value="Chromosome 12"/>
</dbReference>
<gene>
    <name evidence="1" type="ORF">NDU88_005879</name>
</gene>